<name>W4L504_ENTF1</name>
<dbReference type="SUPFAM" id="SSF51338">
    <property type="entry name" value="Composite domain of metallo-dependent hydrolases"/>
    <property type="match status" value="1"/>
</dbReference>
<dbReference type="PANTHER" id="PTHR11647:SF1">
    <property type="entry name" value="COLLAPSIN RESPONSE MEDIATOR PROTEIN"/>
    <property type="match status" value="1"/>
</dbReference>
<accession>W4L504</accession>
<gene>
    <name evidence="2" type="ORF">ETSY1_42240</name>
</gene>
<dbReference type="InterPro" id="IPR050378">
    <property type="entry name" value="Metallo-dep_Hydrolases_sf"/>
</dbReference>
<feature type="domain" description="Amidohydrolase 3" evidence="1">
    <location>
        <begin position="44"/>
        <end position="185"/>
    </location>
</feature>
<reference evidence="2 3" key="1">
    <citation type="journal article" date="2014" name="Nature">
        <title>An environmental bacterial taxon with a large and distinct metabolic repertoire.</title>
        <authorList>
            <person name="Wilson M.C."/>
            <person name="Mori T."/>
            <person name="Ruckert C."/>
            <person name="Uria A.R."/>
            <person name="Helf M.J."/>
            <person name="Takada K."/>
            <person name="Gernert C."/>
            <person name="Steffens U.A."/>
            <person name="Heycke N."/>
            <person name="Schmitt S."/>
            <person name="Rinke C."/>
            <person name="Helfrich E.J."/>
            <person name="Brachmann A.O."/>
            <person name="Gurgui C."/>
            <person name="Wakimoto T."/>
            <person name="Kracht M."/>
            <person name="Crusemann M."/>
            <person name="Hentschel U."/>
            <person name="Abe I."/>
            <person name="Matsunaga S."/>
            <person name="Kalinowski J."/>
            <person name="Takeyama H."/>
            <person name="Piel J."/>
        </authorList>
    </citation>
    <scope>NUCLEOTIDE SEQUENCE [LARGE SCALE GENOMIC DNA]</scope>
    <source>
        <strain evidence="3">TSY1</strain>
    </source>
</reference>
<dbReference type="HOGENOM" id="CLU_016107_2_0_7"/>
<keyword evidence="3" id="KW-1185">Reference proteome</keyword>
<dbReference type="InterPro" id="IPR011059">
    <property type="entry name" value="Metal-dep_hydrolase_composite"/>
</dbReference>
<dbReference type="GO" id="GO:0016811">
    <property type="term" value="F:hydrolase activity, acting on carbon-nitrogen (but not peptide) bonds, in linear amides"/>
    <property type="evidence" value="ECO:0007669"/>
    <property type="project" value="InterPro"/>
</dbReference>
<dbReference type="Gene3D" id="3.20.20.140">
    <property type="entry name" value="Metal-dependent hydrolases"/>
    <property type="match status" value="1"/>
</dbReference>
<dbReference type="InterPro" id="IPR013108">
    <property type="entry name" value="Amidohydro_3"/>
</dbReference>
<dbReference type="AlphaFoldDB" id="W4L504"/>
<dbReference type="PANTHER" id="PTHR11647">
    <property type="entry name" value="HYDRANTOINASE/DIHYDROPYRIMIDINASE FAMILY MEMBER"/>
    <property type="match status" value="1"/>
</dbReference>
<comment type="caution">
    <text evidence="2">The sequence shown here is derived from an EMBL/GenBank/DDBJ whole genome shotgun (WGS) entry which is preliminary data.</text>
</comment>
<protein>
    <recommendedName>
        <fullName evidence="1">Amidohydrolase 3 domain-containing protein</fullName>
    </recommendedName>
</protein>
<evidence type="ECO:0000259" key="1">
    <source>
        <dbReference type="Pfam" id="PF07969"/>
    </source>
</evidence>
<feature type="non-terminal residue" evidence="2">
    <location>
        <position position="423"/>
    </location>
</feature>
<dbReference type="Proteomes" id="UP000019141">
    <property type="component" value="Unassembled WGS sequence"/>
</dbReference>
<organism evidence="2 3">
    <name type="scientific">Entotheonella factor</name>
    <dbReference type="NCBI Taxonomy" id="1429438"/>
    <lineage>
        <taxon>Bacteria</taxon>
        <taxon>Pseudomonadati</taxon>
        <taxon>Nitrospinota/Tectimicrobiota group</taxon>
        <taxon>Candidatus Tectimicrobiota</taxon>
        <taxon>Candidatus Entotheonellia</taxon>
        <taxon>Candidatus Entotheonellales</taxon>
        <taxon>Candidatus Entotheonellaceae</taxon>
        <taxon>Candidatus Entotheonella</taxon>
    </lineage>
</organism>
<dbReference type="Gene3D" id="3.30.1490.130">
    <property type="entry name" value="D-aminoacylase. Domain 3"/>
    <property type="match status" value="1"/>
</dbReference>
<dbReference type="EMBL" id="AZHW01001382">
    <property type="protein sequence ID" value="ETW92760.1"/>
    <property type="molecule type" value="Genomic_DNA"/>
</dbReference>
<sequence>MDELLIRGAQIVDGSGAPAFTGDVGIRDGRIRVVTTEPGGQAQRVIDGTGLVLAPGFIDIHTHSDFTLPLNPRAEGKIRQGVTTEVVGNCGFSVAPALPGKAELLGDYLAASAPWLEFRETSFAQYMDAFPATSVNTIMQAGHHTLRLMAMGTDDRAPSDDELRHMQEMLEEALQAGAIGLSSGLFTTPGGYASSDEMIALGHVLRRHGGAYSSHVRDEANRVFDAVREAISVGENCGIHVQIAHLKLSGTDNWGGASELLGEIEAARERGVEVDCDQYPYTAATNPLRNLLPTWVQAGGMAAMLARLAEPETRQRLRHDIEAQGLNNFGRIASWDDVRIAISPHQPQYAGKTMGAIARERDCDPLDTVCDYLIEDQGHTRILITSMTEEDVQTILRSPTMLVGSDGTSLAPYGITGQAGVGT</sequence>
<dbReference type="InterPro" id="IPR023100">
    <property type="entry name" value="D-aminoacylase_insert_dom_sf"/>
</dbReference>
<dbReference type="Gene3D" id="2.30.40.10">
    <property type="entry name" value="Urease, subunit C, domain 1"/>
    <property type="match status" value="1"/>
</dbReference>
<evidence type="ECO:0000313" key="2">
    <source>
        <dbReference type="EMBL" id="ETW92760.1"/>
    </source>
</evidence>
<evidence type="ECO:0000313" key="3">
    <source>
        <dbReference type="Proteomes" id="UP000019141"/>
    </source>
</evidence>
<proteinExistence type="predicted"/>
<dbReference type="SUPFAM" id="SSF51556">
    <property type="entry name" value="Metallo-dependent hydrolases"/>
    <property type="match status" value="1"/>
</dbReference>
<dbReference type="Pfam" id="PF07969">
    <property type="entry name" value="Amidohydro_3"/>
    <property type="match status" value="1"/>
</dbReference>
<dbReference type="GO" id="GO:0016812">
    <property type="term" value="F:hydrolase activity, acting on carbon-nitrogen (but not peptide) bonds, in cyclic amides"/>
    <property type="evidence" value="ECO:0007669"/>
    <property type="project" value="TreeGrafter"/>
</dbReference>
<dbReference type="GO" id="GO:0005829">
    <property type="term" value="C:cytosol"/>
    <property type="evidence" value="ECO:0007669"/>
    <property type="project" value="TreeGrafter"/>
</dbReference>
<dbReference type="InterPro" id="IPR032466">
    <property type="entry name" value="Metal_Hydrolase"/>
</dbReference>